<reference evidence="3" key="1">
    <citation type="submission" date="2016-08" db="EMBL/GenBank/DDBJ databases">
        <authorList>
            <person name="Varghese N."/>
            <person name="Submissions Spin"/>
        </authorList>
    </citation>
    <scope>NUCLEOTIDE SEQUENCE [LARGE SCALE GENOMIC DNA]</scope>
    <source>
        <strain evidence="3">CCBAU 57015</strain>
    </source>
</reference>
<evidence type="ECO:0000256" key="1">
    <source>
        <dbReference type="SAM" id="SignalP"/>
    </source>
</evidence>
<evidence type="ECO:0000313" key="3">
    <source>
        <dbReference type="Proteomes" id="UP000186228"/>
    </source>
</evidence>
<sequence length="208" mass="22399">MRPLRLAMTVAMCWFAASHANAGDGKGFRLTIDGVSVGINPGDTLEVTMKDGRKVPVELQRSETVTFTGGKFSFDHDGKFTVAKTDLGDGVQQYALMTPIGTGIIVQVYKGLNPSSYTDVVLQQMVQESINGGAKISKRPTERTLPSGSVLKGVKAETKTDDDVMEYEIVATGRPEGGVLVATFLNKENIPKEGGVLDKLWATLKVDF</sequence>
<dbReference type="AlphaFoldDB" id="A0A1C3WJ06"/>
<dbReference type="STRING" id="52131.GA0061100_1228"/>
<keyword evidence="1" id="KW-0732">Signal</keyword>
<dbReference type="Proteomes" id="UP000186228">
    <property type="component" value="Unassembled WGS sequence"/>
</dbReference>
<feature type="chain" id="PRO_5008685534" evidence="1">
    <location>
        <begin position="23"/>
        <end position="208"/>
    </location>
</feature>
<gene>
    <name evidence="2" type="ORF">GA0061100_1228</name>
</gene>
<accession>A0A1C3WJ06</accession>
<evidence type="ECO:0000313" key="2">
    <source>
        <dbReference type="EMBL" id="SCB40052.1"/>
    </source>
</evidence>
<name>A0A1C3WJ06_9HYPH</name>
<keyword evidence="3" id="KW-1185">Reference proteome</keyword>
<feature type="signal peptide" evidence="1">
    <location>
        <begin position="1"/>
        <end position="22"/>
    </location>
</feature>
<dbReference type="EMBL" id="FMAC01000022">
    <property type="protein sequence ID" value="SCB40052.1"/>
    <property type="molecule type" value="Genomic_DNA"/>
</dbReference>
<proteinExistence type="predicted"/>
<dbReference type="OrthoDB" id="8070801at2"/>
<protein>
    <submittedName>
        <fullName evidence="2">Uncharacterized protein</fullName>
    </submittedName>
</protein>
<organism evidence="2 3">
    <name type="scientific">Rhizobium hainanense</name>
    <dbReference type="NCBI Taxonomy" id="52131"/>
    <lineage>
        <taxon>Bacteria</taxon>
        <taxon>Pseudomonadati</taxon>
        <taxon>Pseudomonadota</taxon>
        <taxon>Alphaproteobacteria</taxon>
        <taxon>Hyphomicrobiales</taxon>
        <taxon>Rhizobiaceae</taxon>
        <taxon>Rhizobium/Agrobacterium group</taxon>
        <taxon>Rhizobium</taxon>
    </lineage>
</organism>
<dbReference type="RefSeq" id="WP_075857079.1">
    <property type="nucleotide sequence ID" value="NZ_FMAC01000022.1"/>
</dbReference>